<dbReference type="STRING" id="1220578.FPE01S_01_02430"/>
<keyword evidence="2" id="KW-1185">Reference proteome</keyword>
<proteinExistence type="predicted"/>
<evidence type="ECO:0000313" key="2">
    <source>
        <dbReference type="Proteomes" id="UP000033121"/>
    </source>
</evidence>
<dbReference type="OrthoDB" id="634553at2"/>
<gene>
    <name evidence="1" type="ORF">FPE01S_01_02430</name>
</gene>
<reference evidence="1 2" key="1">
    <citation type="submission" date="2015-04" db="EMBL/GenBank/DDBJ databases">
        <title>Whole genome shotgun sequence of Flavihumibacter petaseus NBRC 106054.</title>
        <authorList>
            <person name="Miyazawa S."/>
            <person name="Hosoyama A."/>
            <person name="Hashimoto M."/>
            <person name="Noguchi M."/>
            <person name="Tsuchikane K."/>
            <person name="Ohji S."/>
            <person name="Yamazoe A."/>
            <person name="Ichikawa N."/>
            <person name="Kimura A."/>
            <person name="Fujita N."/>
        </authorList>
    </citation>
    <scope>NUCLEOTIDE SEQUENCE [LARGE SCALE GENOMIC DNA]</scope>
    <source>
        <strain evidence="1 2">NBRC 106054</strain>
    </source>
</reference>
<dbReference type="RefSeq" id="WP_046367133.1">
    <property type="nucleotide sequence ID" value="NZ_BBWV01000001.1"/>
</dbReference>
<accession>A0A0E9MUX4</accession>
<protein>
    <submittedName>
        <fullName evidence="1">Uncharacterized protein</fullName>
    </submittedName>
</protein>
<organism evidence="1 2">
    <name type="scientific">Flavihumibacter petaseus NBRC 106054</name>
    <dbReference type="NCBI Taxonomy" id="1220578"/>
    <lineage>
        <taxon>Bacteria</taxon>
        <taxon>Pseudomonadati</taxon>
        <taxon>Bacteroidota</taxon>
        <taxon>Chitinophagia</taxon>
        <taxon>Chitinophagales</taxon>
        <taxon>Chitinophagaceae</taxon>
        <taxon>Flavihumibacter</taxon>
    </lineage>
</organism>
<evidence type="ECO:0000313" key="1">
    <source>
        <dbReference type="EMBL" id="GAO41231.1"/>
    </source>
</evidence>
<dbReference type="AlphaFoldDB" id="A0A0E9MUX4"/>
<sequence length="338" mass="38028">MLKRNLLLNIIVFLYCGCTPGVTPEQAFYYWKTTYDTGPAENNALARPGVKSLYLRFFDVDHFPGTEGPVPRGRIQFNAALPAGKEIIPVIFITNRTFLSASDSIADYLPGRVWKLIKQTAAANKIKISEIQIDCDWTQATKKRYFKFLSNLNLLSRINISATIRLHQVKYRKETGVPPVSKGMLMYYNMGTIDASANNSIFDPAIAARYTGNLNEYPLPLDLALPIFGWGIQIRNGEVVQLLNKMERSDLAGDSGFATSADNRQIARHPGFHHGYYFQQGDAIKWETVTPEALLAVPEQLAKHGAGKFGKIVFYDLDAINLNRYEENFFERVAAGFR</sequence>
<dbReference type="Proteomes" id="UP000033121">
    <property type="component" value="Unassembled WGS sequence"/>
</dbReference>
<name>A0A0E9MUX4_9BACT</name>
<dbReference type="EMBL" id="BBWV01000001">
    <property type="protein sequence ID" value="GAO41231.1"/>
    <property type="molecule type" value="Genomic_DNA"/>
</dbReference>
<comment type="caution">
    <text evidence="1">The sequence shown here is derived from an EMBL/GenBank/DDBJ whole genome shotgun (WGS) entry which is preliminary data.</text>
</comment>